<comment type="function">
    <text evidence="1">Could be part of a sulfur-relay system.</text>
</comment>
<keyword evidence="5" id="KW-0963">Cytoplasm</keyword>
<keyword evidence="8" id="KW-1185">Reference proteome</keyword>
<dbReference type="STRING" id="80852.AWOD_I_2448"/>
<comment type="similarity">
    <text evidence="3">Belongs to the DsrE/TusD family.</text>
</comment>
<dbReference type="KEGG" id="awd:AWOD_I_2448"/>
<dbReference type="HOGENOM" id="CLU_132095_0_0_6"/>
<dbReference type="AlphaFoldDB" id="A0A090IVT8"/>
<evidence type="ECO:0000256" key="3">
    <source>
        <dbReference type="ARBA" id="ARBA00007067"/>
    </source>
</evidence>
<comment type="subcellular location">
    <subcellularLocation>
        <location evidence="2">Cytoplasm</location>
    </subcellularLocation>
</comment>
<dbReference type="NCBIfam" id="TIGR03012">
    <property type="entry name" value="sulf_tusD_dsrE"/>
    <property type="match status" value="1"/>
</dbReference>
<evidence type="ECO:0000256" key="5">
    <source>
        <dbReference type="ARBA" id="ARBA00022490"/>
    </source>
</evidence>
<dbReference type="InterPro" id="IPR017463">
    <property type="entry name" value="Sulphur_relay_TusD/DsrE"/>
</dbReference>
<dbReference type="GO" id="GO:0097163">
    <property type="term" value="F:sulfur carrier activity"/>
    <property type="evidence" value="ECO:0007669"/>
    <property type="project" value="TreeGrafter"/>
</dbReference>
<evidence type="ECO:0000313" key="8">
    <source>
        <dbReference type="Proteomes" id="UP000032427"/>
    </source>
</evidence>
<dbReference type="FunFam" id="3.40.1260.10:FF:000001">
    <property type="entry name" value="Sulfurtransferase TusD"/>
    <property type="match status" value="1"/>
</dbReference>
<dbReference type="GO" id="GO:0016783">
    <property type="term" value="F:sulfurtransferase activity"/>
    <property type="evidence" value="ECO:0007669"/>
    <property type="project" value="InterPro"/>
</dbReference>
<dbReference type="EMBL" id="LN554846">
    <property type="protein sequence ID" value="CED72500.1"/>
    <property type="molecule type" value="Genomic_DNA"/>
</dbReference>
<dbReference type="InterPro" id="IPR003787">
    <property type="entry name" value="Sulphur_relay_DsrE/F-like"/>
</dbReference>
<dbReference type="Gene3D" id="3.40.1260.10">
    <property type="entry name" value="DsrEFH-like"/>
    <property type="match status" value="1"/>
</dbReference>
<evidence type="ECO:0000256" key="6">
    <source>
        <dbReference type="ARBA" id="ARBA00022679"/>
    </source>
</evidence>
<sequence>MSLRYGLVVNGSAYGTQASRQAFQFAQALIEQGHNLEKVFFYQDGVLNASSLILPANDEFDITKAWQALAQEHNVELETCVAAALRRGVIGQEEAEQHKIEQHNLAQGFQQAGLGGLTTALLKFDRVIQF</sequence>
<dbReference type="GeneID" id="28542040"/>
<protein>
    <recommendedName>
        <fullName evidence="4">Sulfurtransferase TusD homolog</fullName>
    </recommendedName>
</protein>
<dbReference type="InterPro" id="IPR027396">
    <property type="entry name" value="DsrEFH-like"/>
</dbReference>
<gene>
    <name evidence="7" type="primary">tusD</name>
    <name evidence="7" type="ORF">AWOD_I_2448</name>
</gene>
<keyword evidence="6 7" id="KW-0808">Transferase</keyword>
<reference evidence="8" key="1">
    <citation type="submission" date="2014-09" db="EMBL/GenBank/DDBJ databases">
        <authorList>
            <person name="Hjerde E."/>
        </authorList>
    </citation>
    <scope>NUCLEOTIDE SEQUENCE [LARGE SCALE GENOMIC DNA]</scope>
    <source>
        <strain evidence="8">06/09/139</strain>
    </source>
</reference>
<dbReference type="Pfam" id="PF02635">
    <property type="entry name" value="DsrE"/>
    <property type="match status" value="1"/>
</dbReference>
<dbReference type="NCBIfam" id="NF001237">
    <property type="entry name" value="PRK00207.1"/>
    <property type="match status" value="1"/>
</dbReference>
<evidence type="ECO:0000313" key="7">
    <source>
        <dbReference type="EMBL" id="CED72500.1"/>
    </source>
</evidence>
<dbReference type="PATRIC" id="fig|80852.17.peg.2535"/>
<dbReference type="SUPFAM" id="SSF75169">
    <property type="entry name" value="DsrEFH-like"/>
    <property type="match status" value="1"/>
</dbReference>
<organism evidence="7 8">
    <name type="scientific">Aliivibrio wodanis</name>
    <dbReference type="NCBI Taxonomy" id="80852"/>
    <lineage>
        <taxon>Bacteria</taxon>
        <taxon>Pseudomonadati</taxon>
        <taxon>Pseudomonadota</taxon>
        <taxon>Gammaproteobacteria</taxon>
        <taxon>Vibrionales</taxon>
        <taxon>Vibrionaceae</taxon>
        <taxon>Aliivibrio</taxon>
    </lineage>
</organism>
<proteinExistence type="inferred from homology"/>
<dbReference type="PANTHER" id="PTHR34874:SF3">
    <property type="entry name" value="SULFURTRANSFERASE TUSD"/>
    <property type="match status" value="1"/>
</dbReference>
<evidence type="ECO:0000256" key="1">
    <source>
        <dbReference type="ARBA" id="ARBA00002850"/>
    </source>
</evidence>
<name>A0A090IVT8_9GAMM</name>
<dbReference type="OrthoDB" id="9787483at2"/>
<evidence type="ECO:0000256" key="2">
    <source>
        <dbReference type="ARBA" id="ARBA00004496"/>
    </source>
</evidence>
<dbReference type="PANTHER" id="PTHR34874">
    <property type="entry name" value="PROTEIN YCHN"/>
    <property type="match status" value="1"/>
</dbReference>
<accession>A0A090IVT8</accession>
<dbReference type="GO" id="GO:0002143">
    <property type="term" value="P:tRNA wobble position uridine thiolation"/>
    <property type="evidence" value="ECO:0007669"/>
    <property type="project" value="TreeGrafter"/>
</dbReference>
<evidence type="ECO:0000256" key="4">
    <source>
        <dbReference type="ARBA" id="ARBA00020425"/>
    </source>
</evidence>
<dbReference type="GO" id="GO:1990228">
    <property type="term" value="C:sulfurtransferase complex"/>
    <property type="evidence" value="ECO:0007669"/>
    <property type="project" value="TreeGrafter"/>
</dbReference>
<dbReference type="Proteomes" id="UP000032427">
    <property type="component" value="Chromosome 1"/>
</dbReference>